<dbReference type="InterPro" id="IPR003245">
    <property type="entry name" value="Phytocyanin_dom"/>
</dbReference>
<dbReference type="OMA" id="YKADQEA"/>
<accession>A0A059DGM4</accession>
<keyword evidence="2" id="KW-0813">Transport</keyword>
<dbReference type="PROSITE" id="PS51485">
    <property type="entry name" value="PHYTOCYANIN"/>
    <property type="match status" value="1"/>
</dbReference>
<dbReference type="InterPro" id="IPR008972">
    <property type="entry name" value="Cupredoxin"/>
</dbReference>
<evidence type="ECO:0000256" key="11">
    <source>
        <dbReference type="ARBA" id="ARBA00023180"/>
    </source>
</evidence>
<feature type="non-terminal residue" evidence="13">
    <location>
        <position position="1"/>
    </location>
</feature>
<dbReference type="AlphaFoldDB" id="A0A059DGM4"/>
<dbReference type="Pfam" id="PF02298">
    <property type="entry name" value="Cu_bind_like"/>
    <property type="match status" value="1"/>
</dbReference>
<keyword evidence="9" id="KW-0472">Membrane</keyword>
<dbReference type="InterPro" id="IPR039391">
    <property type="entry name" value="Phytocyanin-like"/>
</dbReference>
<dbReference type="Gramene" id="KCW89898">
    <property type="protein sequence ID" value="KCW89898"/>
    <property type="gene ID" value="EUGRSUZ_A02124"/>
</dbReference>
<dbReference type="GO" id="GO:0005886">
    <property type="term" value="C:plasma membrane"/>
    <property type="evidence" value="ECO:0000318"/>
    <property type="project" value="GO_Central"/>
</dbReference>
<evidence type="ECO:0000313" key="13">
    <source>
        <dbReference type="EMBL" id="KCW89898.1"/>
    </source>
</evidence>
<evidence type="ECO:0000256" key="2">
    <source>
        <dbReference type="ARBA" id="ARBA00022448"/>
    </source>
</evidence>
<dbReference type="FunFam" id="2.60.40.420:FF:000067">
    <property type="entry name" value="Cupredoxin superfamily protein"/>
    <property type="match status" value="1"/>
</dbReference>
<dbReference type="GO" id="GO:0046872">
    <property type="term" value="F:metal ion binding"/>
    <property type="evidence" value="ECO:0007669"/>
    <property type="project" value="UniProtKB-KW"/>
</dbReference>
<feature type="domain" description="Phytocyanin" evidence="12">
    <location>
        <begin position="16"/>
        <end position="116"/>
    </location>
</feature>
<dbReference type="SUPFAM" id="SSF49503">
    <property type="entry name" value="Cupredoxins"/>
    <property type="match status" value="1"/>
</dbReference>
<keyword evidence="8" id="KW-0186">Copper</keyword>
<dbReference type="STRING" id="71139.A0A059DGM4"/>
<name>A0A059DGM4_EUCGR</name>
<evidence type="ECO:0000256" key="7">
    <source>
        <dbReference type="ARBA" id="ARBA00022989"/>
    </source>
</evidence>
<keyword evidence="11" id="KW-0325">Glycoprotein</keyword>
<organism evidence="13">
    <name type="scientific">Eucalyptus grandis</name>
    <name type="common">Flooded gum</name>
    <dbReference type="NCBI Taxonomy" id="71139"/>
    <lineage>
        <taxon>Eukaryota</taxon>
        <taxon>Viridiplantae</taxon>
        <taxon>Streptophyta</taxon>
        <taxon>Embryophyta</taxon>
        <taxon>Tracheophyta</taxon>
        <taxon>Spermatophyta</taxon>
        <taxon>Magnoliopsida</taxon>
        <taxon>eudicotyledons</taxon>
        <taxon>Gunneridae</taxon>
        <taxon>Pentapetalae</taxon>
        <taxon>rosids</taxon>
        <taxon>malvids</taxon>
        <taxon>Myrtales</taxon>
        <taxon>Myrtaceae</taxon>
        <taxon>Myrtoideae</taxon>
        <taxon>Eucalypteae</taxon>
        <taxon>Eucalyptus</taxon>
    </lineage>
</organism>
<keyword evidence="6" id="KW-0249">Electron transport</keyword>
<reference evidence="13" key="1">
    <citation type="submission" date="2013-07" db="EMBL/GenBank/DDBJ databases">
        <title>The genome of Eucalyptus grandis.</title>
        <authorList>
            <person name="Schmutz J."/>
            <person name="Hayes R."/>
            <person name="Myburg A."/>
            <person name="Tuskan G."/>
            <person name="Grattapaglia D."/>
            <person name="Rokhsar D.S."/>
        </authorList>
    </citation>
    <scope>NUCLEOTIDE SEQUENCE</scope>
    <source>
        <tissue evidence="13">Leaf extractions</tissue>
    </source>
</reference>
<keyword evidence="7" id="KW-1133">Transmembrane helix</keyword>
<evidence type="ECO:0000256" key="6">
    <source>
        <dbReference type="ARBA" id="ARBA00022982"/>
    </source>
</evidence>
<dbReference type="GO" id="GO:0009055">
    <property type="term" value="F:electron transfer activity"/>
    <property type="evidence" value="ECO:0007669"/>
    <property type="project" value="InterPro"/>
</dbReference>
<sequence>RHPRHRCACHPLVLATQWTVGDDSGWTNNDYDYNAWAQGKVVRVGDKFNYQEGNRNVFKLTSATDFQACNIPPANGALTSGHDVIPLNTPGVKWYICGISQHRAKFNQKLKITVVDAAAGPAPPPTSCGHCGCSCPGHGLITRCMCS</sequence>
<gene>
    <name evidence="13" type="ORF">EUGRSUZ_A02124</name>
</gene>
<dbReference type="PANTHER" id="PTHR33021">
    <property type="entry name" value="BLUE COPPER PROTEIN"/>
    <property type="match status" value="1"/>
</dbReference>
<evidence type="ECO:0000256" key="8">
    <source>
        <dbReference type="ARBA" id="ARBA00023008"/>
    </source>
</evidence>
<dbReference type="EMBL" id="KK198753">
    <property type="protein sequence ID" value="KCW89898.1"/>
    <property type="molecule type" value="Genomic_DNA"/>
</dbReference>
<evidence type="ECO:0000259" key="12">
    <source>
        <dbReference type="PROSITE" id="PS51485"/>
    </source>
</evidence>
<comment type="subcellular location">
    <subcellularLocation>
        <location evidence="1">Membrane</location>
        <topology evidence="1">Single-pass type I membrane protein</topology>
    </subcellularLocation>
</comment>
<protein>
    <recommendedName>
        <fullName evidence="12">Phytocyanin domain-containing protein</fullName>
    </recommendedName>
</protein>
<keyword evidence="10" id="KW-1015">Disulfide bond</keyword>
<evidence type="ECO:0000256" key="4">
    <source>
        <dbReference type="ARBA" id="ARBA00022723"/>
    </source>
</evidence>
<evidence type="ECO:0000256" key="3">
    <source>
        <dbReference type="ARBA" id="ARBA00022692"/>
    </source>
</evidence>
<proteinExistence type="predicted"/>
<dbReference type="CDD" id="cd04216">
    <property type="entry name" value="Phytocyanin"/>
    <property type="match status" value="1"/>
</dbReference>
<keyword evidence="4" id="KW-0479">Metal-binding</keyword>
<dbReference type="InParanoid" id="A0A059DGM4"/>
<keyword evidence="5" id="KW-0732">Signal</keyword>
<dbReference type="Gene3D" id="2.60.40.420">
    <property type="entry name" value="Cupredoxins - blue copper proteins"/>
    <property type="match status" value="1"/>
</dbReference>
<evidence type="ECO:0000256" key="10">
    <source>
        <dbReference type="ARBA" id="ARBA00023157"/>
    </source>
</evidence>
<keyword evidence="3" id="KW-0812">Transmembrane</keyword>
<dbReference type="PANTHER" id="PTHR33021:SF533">
    <property type="entry name" value="PHYTOCYANIN DOMAIN-CONTAINING PROTEIN"/>
    <property type="match status" value="1"/>
</dbReference>
<evidence type="ECO:0000256" key="9">
    <source>
        <dbReference type="ARBA" id="ARBA00023136"/>
    </source>
</evidence>
<evidence type="ECO:0000256" key="1">
    <source>
        <dbReference type="ARBA" id="ARBA00004479"/>
    </source>
</evidence>
<dbReference type="GO" id="GO:0009610">
    <property type="term" value="P:response to symbiotic fungus"/>
    <property type="evidence" value="ECO:0007669"/>
    <property type="project" value="UniProtKB-ARBA"/>
</dbReference>
<evidence type="ECO:0000256" key="5">
    <source>
        <dbReference type="ARBA" id="ARBA00022729"/>
    </source>
</evidence>